<feature type="compositionally biased region" description="Polar residues" evidence="2">
    <location>
        <begin position="76"/>
        <end position="86"/>
    </location>
</feature>
<sequence length="106" mass="12052">MSHTPSPQHMRVPENLSDAHLRQALTELDEKIKTLRNRAHTTTANSSHTYHEHIAALEVKRAKLLERLGPADAASGTDQPDQANRSTWEEIWQGVENLRNDLRNLI</sequence>
<reference evidence="3 4" key="1">
    <citation type="submission" date="2020-11" db="EMBL/GenBank/DDBJ databases">
        <title>Hymenobacter sp.</title>
        <authorList>
            <person name="Kim M.K."/>
        </authorList>
    </citation>
    <scope>NUCLEOTIDE SEQUENCE [LARGE SCALE GENOMIC DNA]</scope>
    <source>
        <strain evidence="3 4">BT594</strain>
    </source>
</reference>
<dbReference type="Proteomes" id="UP000601099">
    <property type="component" value="Unassembled WGS sequence"/>
</dbReference>
<keyword evidence="1" id="KW-0175">Coiled coil</keyword>
<feature type="region of interest" description="Disordered" evidence="2">
    <location>
        <begin position="68"/>
        <end position="87"/>
    </location>
</feature>
<evidence type="ECO:0000256" key="1">
    <source>
        <dbReference type="SAM" id="Coils"/>
    </source>
</evidence>
<evidence type="ECO:0008006" key="5">
    <source>
        <dbReference type="Google" id="ProtNLM"/>
    </source>
</evidence>
<protein>
    <recommendedName>
        <fullName evidence="5">DUF4164 family protein</fullName>
    </recommendedName>
</protein>
<name>A0ABS0L6Z1_9BACT</name>
<gene>
    <name evidence="3" type="ORF">I5L79_20105</name>
</gene>
<feature type="coiled-coil region" evidence="1">
    <location>
        <begin position="18"/>
        <end position="45"/>
    </location>
</feature>
<evidence type="ECO:0000313" key="3">
    <source>
        <dbReference type="EMBL" id="MBG8555859.1"/>
    </source>
</evidence>
<dbReference type="RefSeq" id="WP_196956878.1">
    <property type="nucleotide sequence ID" value="NZ_JADWYK010000017.1"/>
</dbReference>
<organism evidence="3 4">
    <name type="scientific">Hymenobacter guriensis</name>
    <dbReference type="NCBI Taxonomy" id="2793065"/>
    <lineage>
        <taxon>Bacteria</taxon>
        <taxon>Pseudomonadati</taxon>
        <taxon>Bacteroidota</taxon>
        <taxon>Cytophagia</taxon>
        <taxon>Cytophagales</taxon>
        <taxon>Hymenobacteraceae</taxon>
        <taxon>Hymenobacter</taxon>
    </lineage>
</organism>
<evidence type="ECO:0000256" key="2">
    <source>
        <dbReference type="SAM" id="MobiDB-lite"/>
    </source>
</evidence>
<keyword evidence="4" id="KW-1185">Reference proteome</keyword>
<evidence type="ECO:0000313" key="4">
    <source>
        <dbReference type="Proteomes" id="UP000601099"/>
    </source>
</evidence>
<accession>A0ABS0L6Z1</accession>
<comment type="caution">
    <text evidence="3">The sequence shown here is derived from an EMBL/GenBank/DDBJ whole genome shotgun (WGS) entry which is preliminary data.</text>
</comment>
<dbReference type="EMBL" id="JADWYK010000017">
    <property type="protein sequence ID" value="MBG8555859.1"/>
    <property type="molecule type" value="Genomic_DNA"/>
</dbReference>
<proteinExistence type="predicted"/>